<dbReference type="CDD" id="cd00570">
    <property type="entry name" value="GST_N_family"/>
    <property type="match status" value="1"/>
</dbReference>
<dbReference type="SFLD" id="SFLDG00358">
    <property type="entry name" value="Main_(cytGST)"/>
    <property type="match status" value="1"/>
</dbReference>
<keyword evidence="3" id="KW-0808">Transferase</keyword>
<feature type="domain" description="GST N-terminal" evidence="1">
    <location>
        <begin position="1"/>
        <end position="77"/>
    </location>
</feature>
<proteinExistence type="predicted"/>
<dbReference type="SUPFAM" id="SSF47616">
    <property type="entry name" value="GST C-terminal domain-like"/>
    <property type="match status" value="1"/>
</dbReference>
<dbReference type="Pfam" id="PF13417">
    <property type="entry name" value="GST_N_3"/>
    <property type="match status" value="1"/>
</dbReference>
<sequence length="216" mass="24242">MITLYGVAISNYYNKIKFALMEKDIAFIEEFTAPSQSEDLLQRSPLGKIPFIKTSDGYLSESQAILEYLEDAFPANPLYPADAYERGKCRELIQHLELNVELIARRLYGEALFGNTVSQETKDEVRTKLDAGLKGLAKLLKLSPYALGDKFSTADIVAWPHLQLVGFATQKIYGENLVNTHIPGIEAYIQLIESRPHAQIVGADRAKALEAFFRNK</sequence>
<dbReference type="GO" id="GO:0016740">
    <property type="term" value="F:transferase activity"/>
    <property type="evidence" value="ECO:0007669"/>
    <property type="project" value="UniProtKB-KW"/>
</dbReference>
<dbReference type="InterPro" id="IPR050983">
    <property type="entry name" value="GST_Omega/HSP26"/>
</dbReference>
<dbReference type="Gene3D" id="3.40.30.10">
    <property type="entry name" value="Glutaredoxin"/>
    <property type="match status" value="1"/>
</dbReference>
<dbReference type="InterPro" id="IPR004045">
    <property type="entry name" value="Glutathione_S-Trfase_N"/>
</dbReference>
<evidence type="ECO:0000259" key="1">
    <source>
        <dbReference type="PROSITE" id="PS50404"/>
    </source>
</evidence>
<reference evidence="3 4" key="1">
    <citation type="journal article" date="2015" name="Environ. Microbiol.">
        <title>Methane oxidation coupled to nitrate reduction under hypoxia by the Gammaproteobacterium Methylomonas denitrificans, sp. nov. type strain FJG1.</title>
        <authorList>
            <person name="Kits K.D."/>
            <person name="Klotz M.G."/>
            <person name="Stein L.Y."/>
        </authorList>
    </citation>
    <scope>NUCLEOTIDE SEQUENCE [LARGE SCALE GENOMIC DNA]</scope>
    <source>
        <strain evidence="3 4">FJG1</strain>
    </source>
</reference>
<dbReference type="InterPro" id="IPR036282">
    <property type="entry name" value="Glutathione-S-Trfase_C_sf"/>
</dbReference>
<keyword evidence="4" id="KW-1185">Reference proteome</keyword>
<dbReference type="InterPro" id="IPR040079">
    <property type="entry name" value="Glutathione_S-Trfase"/>
</dbReference>
<dbReference type="PANTHER" id="PTHR43968:SF6">
    <property type="entry name" value="GLUTATHIONE S-TRANSFERASE OMEGA"/>
    <property type="match status" value="1"/>
</dbReference>
<dbReference type="Pfam" id="PF13410">
    <property type="entry name" value="GST_C_2"/>
    <property type="match status" value="1"/>
</dbReference>
<protein>
    <submittedName>
        <fullName evidence="3">Glutathione S-transferase</fullName>
    </submittedName>
</protein>
<evidence type="ECO:0000259" key="2">
    <source>
        <dbReference type="PROSITE" id="PS50405"/>
    </source>
</evidence>
<dbReference type="KEGG" id="mdn:JT25_010270"/>
<dbReference type="OrthoDB" id="5242791at2"/>
<dbReference type="RefSeq" id="WP_036279745.1">
    <property type="nucleotide sequence ID" value="NZ_CP014476.1"/>
</dbReference>
<organism evidence="3 4">
    <name type="scientific">Methylomonas denitrificans</name>
    <dbReference type="NCBI Taxonomy" id="1538553"/>
    <lineage>
        <taxon>Bacteria</taxon>
        <taxon>Pseudomonadati</taxon>
        <taxon>Pseudomonadota</taxon>
        <taxon>Gammaproteobacteria</taxon>
        <taxon>Methylococcales</taxon>
        <taxon>Methylococcaceae</taxon>
        <taxon>Methylomonas</taxon>
    </lineage>
</organism>
<name>A0A126T459_9GAMM</name>
<feature type="domain" description="GST C-terminal" evidence="2">
    <location>
        <begin position="82"/>
        <end position="216"/>
    </location>
</feature>
<dbReference type="PROSITE" id="PS50405">
    <property type="entry name" value="GST_CTER"/>
    <property type="match status" value="1"/>
</dbReference>
<dbReference type="SFLD" id="SFLDS00019">
    <property type="entry name" value="Glutathione_Transferase_(cytos"/>
    <property type="match status" value="1"/>
</dbReference>
<dbReference type="SUPFAM" id="SSF52833">
    <property type="entry name" value="Thioredoxin-like"/>
    <property type="match status" value="1"/>
</dbReference>
<dbReference type="InterPro" id="IPR036249">
    <property type="entry name" value="Thioredoxin-like_sf"/>
</dbReference>
<dbReference type="PANTHER" id="PTHR43968">
    <property type="match status" value="1"/>
</dbReference>
<accession>A0A126T459</accession>
<dbReference type="EMBL" id="CP014476">
    <property type="protein sequence ID" value="AMK76869.1"/>
    <property type="molecule type" value="Genomic_DNA"/>
</dbReference>
<gene>
    <name evidence="3" type="ORF">JT25_010270</name>
</gene>
<dbReference type="Proteomes" id="UP000030512">
    <property type="component" value="Chromosome"/>
</dbReference>
<dbReference type="Gene3D" id="1.20.1050.10">
    <property type="match status" value="1"/>
</dbReference>
<evidence type="ECO:0000313" key="4">
    <source>
        <dbReference type="Proteomes" id="UP000030512"/>
    </source>
</evidence>
<dbReference type="GO" id="GO:0005737">
    <property type="term" value="C:cytoplasm"/>
    <property type="evidence" value="ECO:0007669"/>
    <property type="project" value="TreeGrafter"/>
</dbReference>
<dbReference type="PROSITE" id="PS50404">
    <property type="entry name" value="GST_NTER"/>
    <property type="match status" value="1"/>
</dbReference>
<dbReference type="STRING" id="1538553.JT25_010270"/>
<evidence type="ECO:0000313" key="3">
    <source>
        <dbReference type="EMBL" id="AMK76869.1"/>
    </source>
</evidence>
<dbReference type="AlphaFoldDB" id="A0A126T459"/>
<dbReference type="InterPro" id="IPR010987">
    <property type="entry name" value="Glutathione-S-Trfase_C-like"/>
</dbReference>